<dbReference type="Pfam" id="PF00149">
    <property type="entry name" value="Metallophos"/>
    <property type="match status" value="1"/>
</dbReference>
<dbReference type="KEGG" id="mefw:F1737_05015"/>
<dbReference type="EMBL" id="CP043875">
    <property type="protein sequence ID" value="WOF16110.1"/>
    <property type="molecule type" value="Genomic_DNA"/>
</dbReference>
<name>A0AA97I2C2_9EURY</name>
<dbReference type="AlphaFoldDB" id="A0AA97I2C2"/>
<dbReference type="PANTHER" id="PTHR31302">
    <property type="entry name" value="TRANSMEMBRANE PROTEIN WITH METALLOPHOSPHOESTERASE DOMAIN-RELATED"/>
    <property type="match status" value="1"/>
</dbReference>
<evidence type="ECO:0000313" key="3">
    <source>
        <dbReference type="Proteomes" id="UP001301797"/>
    </source>
</evidence>
<organism evidence="2 3">
    <name type="scientific">Methanochimaera problematica</name>
    <dbReference type="NCBI Taxonomy" id="2609417"/>
    <lineage>
        <taxon>Archaea</taxon>
        <taxon>Methanobacteriati</taxon>
        <taxon>Methanobacteriota</taxon>
        <taxon>Stenosarchaea group</taxon>
        <taxon>Methanomicrobia</taxon>
        <taxon>Methanomicrobiales</taxon>
        <taxon>Methanomicrobiaceae</taxon>
        <taxon>Methanochimaera</taxon>
    </lineage>
</organism>
<evidence type="ECO:0000259" key="1">
    <source>
        <dbReference type="Pfam" id="PF00149"/>
    </source>
</evidence>
<feature type="domain" description="Calcineurin-like phosphoesterase" evidence="1">
    <location>
        <begin position="233"/>
        <end position="360"/>
    </location>
</feature>
<dbReference type="InterPro" id="IPR004843">
    <property type="entry name" value="Calcineurin-like_PHP"/>
</dbReference>
<sequence length="406" mass="47099">MTSRIEISLNLSASSQKIADRIQEVQSAIPYKKVVENPEIKIITAIANDKEEIENILKATELASLNYDYLTCLVSGWEKSQNNKKFSLSFGVEPAENLEIWYEKLTNEISSIKIKPRNNTFEIPVTDDITNIEMQKIKEAIGEKCGIISRFLQKTFYKNTPSPKHSFRALYLPVDIMRITIKKDGKLYREFDLPSKKWITLQSKNTWKKTLENYRLIKNYEINASQFDDEKEIFLISDLHLGHSEIIKNTARPFENTKEMNKILIENWNNTVKPEDTVIFAGDLSYNSSYSEVHEYLAKLNGNIIFVKGNHDHCLENGLDSYTFSYKDFNFFVVHDPKKIPENNNSWAIHGHTHNSRLYEYPFIEKNRKTINVSCELTGYKPINIRDICNLIKNTNTEKIISGDLC</sequence>
<accession>A0AA97I2C2</accession>
<dbReference type="Gene3D" id="3.60.21.10">
    <property type="match status" value="1"/>
</dbReference>
<dbReference type="PANTHER" id="PTHR31302:SF0">
    <property type="entry name" value="TRANSMEMBRANE PROTEIN WITH METALLOPHOSPHOESTERASE DOMAIN"/>
    <property type="match status" value="1"/>
</dbReference>
<dbReference type="SUPFAM" id="SSF56300">
    <property type="entry name" value="Metallo-dependent phosphatases"/>
    <property type="match status" value="1"/>
</dbReference>
<reference evidence="2 3" key="1">
    <citation type="submission" date="2019-09" db="EMBL/GenBank/DDBJ databases">
        <title>The complete genome of Methanoplanus sp. FWC-SCC4.</title>
        <authorList>
            <person name="Chen S.-C."/>
            <person name="Zhou Y.-Z."/>
            <person name="Lai M.-C."/>
        </authorList>
    </citation>
    <scope>NUCLEOTIDE SEQUENCE [LARGE SCALE GENOMIC DNA]</scope>
    <source>
        <strain evidence="2 3">FWC-SCC4</strain>
    </source>
</reference>
<keyword evidence="3" id="KW-1185">Reference proteome</keyword>
<dbReference type="RefSeq" id="WP_317137687.1">
    <property type="nucleotide sequence ID" value="NZ_CP043875.1"/>
</dbReference>
<protein>
    <recommendedName>
        <fullName evidence="1">Calcineurin-like phosphoesterase domain-containing protein</fullName>
    </recommendedName>
</protein>
<gene>
    <name evidence="2" type="ORF">F1737_05015</name>
</gene>
<dbReference type="GO" id="GO:0016787">
    <property type="term" value="F:hydrolase activity"/>
    <property type="evidence" value="ECO:0007669"/>
    <property type="project" value="InterPro"/>
</dbReference>
<evidence type="ECO:0000313" key="2">
    <source>
        <dbReference type="EMBL" id="WOF16110.1"/>
    </source>
</evidence>
<dbReference type="InterPro" id="IPR051158">
    <property type="entry name" value="Metallophosphoesterase_sf"/>
</dbReference>
<proteinExistence type="predicted"/>
<dbReference type="Proteomes" id="UP001301797">
    <property type="component" value="Chromosome"/>
</dbReference>
<dbReference type="GeneID" id="85229514"/>
<dbReference type="InterPro" id="IPR029052">
    <property type="entry name" value="Metallo-depent_PP-like"/>
</dbReference>